<dbReference type="InParanoid" id="B3H7I2"/>
<proteinExistence type="inferred from homology"/>
<gene>
    <name evidence="10" type="primary">DL4430C</name>
    <name evidence="9 10" type="ordered locus">At4g16810</name>
    <name evidence="10" type="ORF">FCAALL.38</name>
</gene>
<dbReference type="AlphaFoldDB" id="B3H7I2"/>
<accession>B3H7I2</accession>
<dbReference type="GeneID" id="827387"/>
<evidence type="ECO:0000256" key="4">
    <source>
        <dbReference type="ARBA" id="ARBA00022833"/>
    </source>
</evidence>
<evidence type="ECO:0000313" key="9">
    <source>
        <dbReference type="Araport" id="AT4G16810"/>
    </source>
</evidence>
<feature type="region of interest" description="Disordered" evidence="7">
    <location>
        <begin position="229"/>
        <end position="300"/>
    </location>
</feature>
<evidence type="ECO:0000313" key="11">
    <source>
        <dbReference type="Proteomes" id="UP000006548"/>
    </source>
</evidence>
<feature type="region of interest" description="Disordered" evidence="7">
    <location>
        <begin position="171"/>
        <end position="213"/>
    </location>
</feature>
<keyword evidence="2" id="KW-0479">Metal-binding</keyword>
<dbReference type="Proteomes" id="UP000006548">
    <property type="component" value="Chromosome 4"/>
</dbReference>
<dbReference type="eggNOG" id="KOG2350">
    <property type="taxonomic scope" value="Eukaryota"/>
</dbReference>
<dbReference type="GO" id="GO:0008270">
    <property type="term" value="F:zinc ion binding"/>
    <property type="evidence" value="ECO:0007669"/>
    <property type="project" value="UniProtKB-KW"/>
</dbReference>
<dbReference type="GO" id="GO:0005634">
    <property type="term" value="C:nucleus"/>
    <property type="evidence" value="ECO:0000318"/>
    <property type="project" value="GO_Central"/>
</dbReference>
<dbReference type="GlyGen" id="B3H7I2">
    <property type="glycosylation" value="1 site"/>
</dbReference>
<dbReference type="KEGG" id="ath:AT4G16810"/>
<organism evidence="10 11">
    <name type="scientific">Arabidopsis thaliana</name>
    <name type="common">Mouse-ear cress</name>
    <dbReference type="NCBI Taxonomy" id="3702"/>
    <lineage>
        <taxon>Eukaryota</taxon>
        <taxon>Viridiplantae</taxon>
        <taxon>Streptophyta</taxon>
        <taxon>Embryophyta</taxon>
        <taxon>Tracheophyta</taxon>
        <taxon>Spermatophyta</taxon>
        <taxon>Magnoliopsida</taxon>
        <taxon>eudicotyledons</taxon>
        <taxon>Gunneridae</taxon>
        <taxon>Pentapetalae</taxon>
        <taxon>rosids</taxon>
        <taxon>malvids</taxon>
        <taxon>Brassicales</taxon>
        <taxon>Brassicaceae</taxon>
        <taxon>Camelineae</taxon>
        <taxon>Arabidopsis</taxon>
    </lineage>
</organism>
<keyword evidence="6" id="KW-0804">Transcription</keyword>
<keyword evidence="3" id="KW-0863">Zinc-finger</keyword>
<dbReference type="Araport" id="AT4G16810"/>
<dbReference type="ProteomicsDB" id="203994"/>
<dbReference type="RefSeq" id="NP_193414.2">
    <property type="nucleotide sequence ID" value="NM_117783.2"/>
</dbReference>
<dbReference type="HOGENOM" id="CLU_928568_0_0_1"/>
<reference evidence="10 11" key="1">
    <citation type="journal article" date="1999" name="Nature">
        <title>Sequence and analysis of chromosome 4 of the plant Arabidopsis thaliana.</title>
        <authorList>
            <consortium name="EU"/>
            <consortium name="CSHL and WU Arabidopsis Sequencing Project"/>
            <person name="Mayer K."/>
            <person name="Schuller C."/>
            <person name="Wambutt R."/>
            <person name="Murphy G."/>
            <person name="Volckaert G."/>
            <person name="Pohl T."/>
            <person name="Dusterhoft A."/>
            <person name="Stiekema W."/>
            <person name="Entian K.D."/>
            <person name="Terryn N."/>
            <person name="Harris B."/>
            <person name="Ansorge W."/>
            <person name="Brandt P."/>
            <person name="Grivell L."/>
            <person name="Rieger M."/>
            <person name="Weichselgartner M."/>
            <person name="de Simone V."/>
            <person name="Obermaier B."/>
            <person name="Mache R."/>
            <person name="Muller M."/>
            <person name="Kreis M."/>
            <person name="Delseny M."/>
            <person name="Puigdomenech P."/>
            <person name="Watson M."/>
            <person name="Schmidtheini T."/>
            <person name="Reichert B."/>
            <person name="Portatelle D."/>
            <person name="Perez-Alonso M."/>
            <person name="Boutry M."/>
            <person name="Bancroft I."/>
            <person name="Vos P."/>
            <person name="Hoheisel J."/>
            <person name="Zimmermann W."/>
            <person name="Wedler H."/>
            <person name="Ridley P."/>
            <person name="Langham S.A."/>
            <person name="McCullagh B."/>
            <person name="Bilham L."/>
            <person name="Robben J."/>
            <person name="Van der Schueren J."/>
            <person name="Grymonprez B."/>
            <person name="Chuang Y.J."/>
            <person name="Vandenbussche F."/>
            <person name="Braeken M."/>
            <person name="Weltjens I."/>
            <person name="Voet M."/>
            <person name="Bastiaens I."/>
            <person name="Aert R."/>
            <person name="Defoor E."/>
            <person name="Weitzenegger T."/>
            <person name="Bothe G."/>
            <person name="Ramsperger U."/>
            <person name="Hilbert H."/>
            <person name="Braun M."/>
            <person name="Holzer E."/>
            <person name="Brandt A."/>
            <person name="Peters S."/>
            <person name="van Staveren M."/>
            <person name="Dirske W."/>
            <person name="Mooijman P."/>
            <person name="Klein Lankhorst R."/>
            <person name="Rose M."/>
            <person name="Hauf J."/>
            <person name="Kotter P."/>
            <person name="Berneiser S."/>
            <person name="Hempel S."/>
            <person name="Feldpausch M."/>
            <person name="Lamberth S."/>
            <person name="Van den Daele H."/>
            <person name="De Keyser A."/>
            <person name="Buysshaert C."/>
            <person name="Gielen J."/>
            <person name="Villarroel R."/>
            <person name="De Clercq R."/>
            <person name="Van Montagu M."/>
            <person name="Rogers J."/>
            <person name="Cronin A."/>
            <person name="Quail M."/>
            <person name="Bray-Allen S."/>
            <person name="Clark L."/>
            <person name="Doggett J."/>
            <person name="Hall S."/>
            <person name="Kay M."/>
            <person name="Lennard N."/>
            <person name="McLay K."/>
            <person name="Mayes R."/>
            <person name="Pettett A."/>
            <person name="Rajandream M.A."/>
            <person name="Lyne M."/>
            <person name="Benes V."/>
            <person name="Rechmann S."/>
            <person name="Borkova D."/>
            <person name="Blocker H."/>
            <person name="Scharfe M."/>
            <person name="Grimm M."/>
            <person name="Lohnert T.H."/>
            <person name="Dose S."/>
            <person name="de Haan M."/>
            <person name="Maarse A."/>
            <person name="Schafer M."/>
            <person name="Muller-Auer S."/>
            <person name="Gabel C."/>
            <person name="Fuchs M."/>
            <person name="Fartmann B."/>
            <person name="Granderath K."/>
            <person name="Dauner D."/>
            <person name="Herzl A."/>
            <person name="Neumann S."/>
            <person name="Argiriou A."/>
            <person name="Vitale D."/>
            <person name="Liguori R."/>
            <person name="Piravandi E."/>
            <person name="Massenet O."/>
            <person name="Quigley F."/>
            <person name="Clabauld G."/>
            <person name="Mundlein A."/>
            <person name="Felber R."/>
            <person name="Schnabl S."/>
            <person name="Hiller R."/>
            <person name="Schmidt W."/>
            <person name="Lecharny A."/>
            <person name="Aubourg S."/>
            <person name="Chefdor F."/>
            <person name="Cooke R."/>
            <person name="Berger C."/>
            <person name="Montfort A."/>
            <person name="Casacuberta E."/>
            <person name="Gibbons T."/>
            <person name="Weber N."/>
            <person name="Vandenbol M."/>
            <person name="Bargues M."/>
            <person name="Terol J."/>
            <person name="Torres A."/>
            <person name="Perez-Perez A."/>
            <person name="Purnelle B."/>
            <person name="Bent E."/>
            <person name="Johnson S."/>
            <person name="Tacon D."/>
            <person name="Jesse T."/>
            <person name="Heijnen L."/>
            <person name="Schwarz S."/>
            <person name="Scholler P."/>
            <person name="Heber S."/>
            <person name="Francs P."/>
            <person name="Bielke C."/>
            <person name="Frishman D."/>
            <person name="Haase D."/>
            <person name="Lemcke K."/>
            <person name="Mewes H.W."/>
            <person name="Stocker S."/>
            <person name="Zaccaria P."/>
            <person name="Bevan M."/>
            <person name="Wilson R.K."/>
            <person name="de la Bastide M."/>
            <person name="Habermann K."/>
            <person name="Parnell L."/>
            <person name="Dedhia N."/>
            <person name="Gnoj L."/>
            <person name="Schutz K."/>
            <person name="Huang E."/>
            <person name="Spiegel L."/>
            <person name="Sehkon M."/>
            <person name="Murray J."/>
            <person name="Sheet P."/>
            <person name="Cordes M."/>
            <person name="Abu-Threideh J."/>
            <person name="Stoneking T."/>
            <person name="Kalicki J."/>
            <person name="Graves T."/>
            <person name="Harmon G."/>
            <person name="Edwards J."/>
            <person name="Latreille P."/>
            <person name="Courtney L."/>
            <person name="Cloud J."/>
            <person name="Abbott A."/>
            <person name="Scott K."/>
            <person name="Johnson D."/>
            <person name="Minx P."/>
            <person name="Bentley D."/>
            <person name="Fulton B."/>
            <person name="Miller N."/>
            <person name="Greco T."/>
            <person name="Kemp K."/>
            <person name="Kramer J."/>
            <person name="Fulton L."/>
            <person name="Mardis E."/>
            <person name="Dante M."/>
            <person name="Pepin K."/>
            <person name="Hillier L."/>
            <person name="Nelson J."/>
            <person name="Spieth J."/>
            <person name="Ryan E."/>
            <person name="Andrews S."/>
            <person name="Geisel C."/>
            <person name="Layman D."/>
            <person name="Du H."/>
            <person name="Ali J."/>
            <person name="Berghoff A."/>
            <person name="Jones K."/>
            <person name="Drone K."/>
            <person name="Cotton M."/>
            <person name="Joshu C."/>
            <person name="Antonoiu B."/>
            <person name="Zidanic M."/>
            <person name="Strong C."/>
            <person name="Sun H."/>
            <person name="Lamar B."/>
            <person name="Yordan C."/>
            <person name="Ma P."/>
            <person name="Zhong J."/>
            <person name="Preston R."/>
            <person name="Vil D."/>
            <person name="Shekher M."/>
            <person name="Matero A."/>
            <person name="Shah R."/>
            <person name="Swaby I.K."/>
            <person name="O'Shaughnessy A."/>
            <person name="Rodriguez M."/>
            <person name="Hoffmann J."/>
            <person name="Till S."/>
            <person name="Granat S."/>
            <person name="Shohdy N."/>
            <person name="Hasegawa A."/>
            <person name="Hameed A."/>
            <person name="Lodhi M."/>
            <person name="Johnson A."/>
            <person name="Chen E."/>
            <person name="Marra M."/>
            <person name="Martienssen R."/>
            <person name="McCombie W.R."/>
        </authorList>
    </citation>
    <scope>NUCLEOTIDE SEQUENCE [LARGE SCALE GENOMIC DNA]</scope>
    <source>
        <strain evidence="11">cv. Columbia</strain>
    </source>
</reference>
<dbReference type="InterPro" id="IPR019135">
    <property type="entry name" value="Polycomb_protein_VEFS-Box"/>
</dbReference>
<dbReference type="SMR" id="B3H7I2"/>
<evidence type="ECO:0000313" key="10">
    <source>
        <dbReference type="EMBL" id="AEE83807.1"/>
    </source>
</evidence>
<evidence type="ECO:0000256" key="6">
    <source>
        <dbReference type="ARBA" id="ARBA00023163"/>
    </source>
</evidence>
<evidence type="ECO:0000256" key="2">
    <source>
        <dbReference type="ARBA" id="ARBA00022723"/>
    </source>
</evidence>
<comment type="similarity">
    <text evidence="1">Belongs to the VEFS (VRN2-EMF2-FIS2-SU(Z)12) family.</text>
</comment>
<dbReference type="PANTHER" id="PTHR22597">
    <property type="entry name" value="POLYCOMB GROUP PROTEIN"/>
    <property type="match status" value="1"/>
</dbReference>
<dbReference type="PhylomeDB" id="B3H7I2"/>
<dbReference type="STRING" id="3702.B3H7I2"/>
<reference evidence="11" key="2">
    <citation type="journal article" date="2017" name="Plant J.">
        <title>Araport11: a complete reannotation of the Arabidopsis thaliana reference genome.</title>
        <authorList>
            <person name="Cheng C.Y."/>
            <person name="Krishnakumar V."/>
            <person name="Chan A.P."/>
            <person name="Thibaud-Nissen F."/>
            <person name="Schobel S."/>
            <person name="Town C.D."/>
        </authorList>
    </citation>
    <scope>GENOME REANNOTATION</scope>
    <source>
        <strain evidence="11">cv. Columbia</strain>
    </source>
</reference>
<feature type="compositionally biased region" description="Low complexity" evidence="7">
    <location>
        <begin position="189"/>
        <end position="202"/>
    </location>
</feature>
<dbReference type="CDD" id="cd21553">
    <property type="entry name" value="VEFS-box_EMF2-like"/>
    <property type="match status" value="1"/>
</dbReference>
<evidence type="ECO:0000256" key="3">
    <source>
        <dbReference type="ARBA" id="ARBA00022771"/>
    </source>
</evidence>
<feature type="compositionally biased region" description="Basic residues" evidence="7">
    <location>
        <begin position="272"/>
        <end position="285"/>
    </location>
</feature>
<dbReference type="ExpressionAtlas" id="B3H7I2">
    <property type="expression patterns" value="baseline and differential"/>
</dbReference>
<dbReference type="PaxDb" id="3702-AT4G16810.1"/>
<name>B3H7I2_ARATH</name>
<evidence type="ECO:0000256" key="5">
    <source>
        <dbReference type="ARBA" id="ARBA00023015"/>
    </source>
</evidence>
<dbReference type="PANTHER" id="PTHR22597:SF22">
    <property type="entry name" value="POLYCOMB GROUP PROTEIN EMBRYONIC FLOWER 2-RELATED"/>
    <property type="match status" value="1"/>
</dbReference>
<evidence type="ECO:0000256" key="7">
    <source>
        <dbReference type="SAM" id="MobiDB-lite"/>
    </source>
</evidence>
<keyword evidence="5" id="KW-0805">Transcription regulation</keyword>
<feature type="domain" description="Polycomb protein VEFS-Box" evidence="8">
    <location>
        <begin position="20"/>
        <end position="146"/>
    </location>
</feature>
<dbReference type="EMBL" id="CP002687">
    <property type="protein sequence ID" value="AEE83807.1"/>
    <property type="molecule type" value="Genomic_DNA"/>
</dbReference>
<sequence length="300" mass="33690">MDPIKLTTEAKVPAKRSKATSHYLPLHKRQFYHSRTGQPLSLEQVMSDRDSENDVDKNDDAAHLEESQMLNGSMDENEIVAERFIKLWNSFVKQQRIVADAHIPWACEAFSRLHLQELRSNLSLDLCWRQFMIKQWDYGLLDRVTMNKCNTIIYHNISTTNDDINNNNTRTTDNMDVVDDDINRDKGNTETTETAPVATEATTHGEQDGIDVGEQGNNGSTLCEQMESATVTESSQDATWSTSTQRSFGKRPIVPTPKMIEWQWSSVGGRRSGGRRGRGRRGRGGRGREGGSASGSGNLI</sequence>
<dbReference type="GO" id="GO:0031490">
    <property type="term" value="F:chromatin DNA binding"/>
    <property type="evidence" value="ECO:0000318"/>
    <property type="project" value="GO_Central"/>
</dbReference>
<dbReference type="TAIR" id="AT4G16810"/>
<evidence type="ECO:0000259" key="8">
    <source>
        <dbReference type="Pfam" id="PF09733"/>
    </source>
</evidence>
<evidence type="ECO:0000256" key="1">
    <source>
        <dbReference type="ARBA" id="ARBA00007416"/>
    </source>
</evidence>
<keyword evidence="4" id="KW-0862">Zinc</keyword>
<protein>
    <submittedName>
        <fullName evidence="10">VEFS-Box of polycomb protein</fullName>
    </submittedName>
</protein>
<keyword evidence="11" id="KW-1185">Reference proteome</keyword>
<feature type="compositionally biased region" description="Polar residues" evidence="7">
    <location>
        <begin position="229"/>
        <end position="247"/>
    </location>
</feature>
<dbReference type="Pfam" id="PF09733">
    <property type="entry name" value="VEFS-Box"/>
    <property type="match status" value="1"/>
</dbReference>